<keyword evidence="6" id="KW-0970">Cilium biogenesis/degradation</keyword>
<evidence type="ECO:0000313" key="11">
    <source>
        <dbReference type="Proteomes" id="UP000694404"/>
    </source>
</evidence>
<accession>A0A8C0G2W4</accession>
<name>A0A8C0G2W4_CHEAB</name>
<dbReference type="GO" id="GO:0060271">
    <property type="term" value="P:cilium assembly"/>
    <property type="evidence" value="ECO:0007669"/>
    <property type="project" value="TreeGrafter"/>
</dbReference>
<dbReference type="GO" id="GO:0005879">
    <property type="term" value="C:axonemal microtubule"/>
    <property type="evidence" value="ECO:0007669"/>
    <property type="project" value="TreeGrafter"/>
</dbReference>
<comment type="subcellular location">
    <subcellularLocation>
        <location evidence="1">Cytoplasm</location>
        <location evidence="1">Cytoskeleton</location>
        <location evidence="1">Microtubule organizing center</location>
        <location evidence="1">Centrosome</location>
        <location evidence="1">Centriole</location>
    </subcellularLocation>
</comment>
<keyword evidence="11" id="KW-1185">Reference proteome</keyword>
<dbReference type="Proteomes" id="UP000694404">
    <property type="component" value="Unplaced"/>
</dbReference>
<evidence type="ECO:0000256" key="4">
    <source>
        <dbReference type="ARBA" id="ARBA00022490"/>
    </source>
</evidence>
<feature type="compositionally biased region" description="Basic and acidic residues" evidence="9">
    <location>
        <begin position="448"/>
        <end position="458"/>
    </location>
</feature>
<dbReference type="InterPro" id="IPR038774">
    <property type="entry name" value="CEP162-like"/>
</dbReference>
<dbReference type="GO" id="GO:0034451">
    <property type="term" value="C:centriolar satellite"/>
    <property type="evidence" value="ECO:0007669"/>
    <property type="project" value="TreeGrafter"/>
</dbReference>
<reference evidence="10" key="1">
    <citation type="submission" date="2025-08" db="UniProtKB">
        <authorList>
            <consortium name="Ensembl"/>
        </authorList>
    </citation>
    <scope>IDENTIFICATION</scope>
</reference>
<feature type="region of interest" description="Disordered" evidence="9">
    <location>
        <begin position="409"/>
        <end position="482"/>
    </location>
</feature>
<keyword evidence="5" id="KW-0493">Microtubule</keyword>
<dbReference type="GO" id="GO:0005814">
    <property type="term" value="C:centriole"/>
    <property type="evidence" value="ECO:0007669"/>
    <property type="project" value="UniProtKB-SubCell"/>
</dbReference>
<dbReference type="PANTHER" id="PTHR34031">
    <property type="entry name" value="CENTROSOMAL PROTEIN OF 162 KDA"/>
    <property type="match status" value="1"/>
</dbReference>
<dbReference type="PANTHER" id="PTHR34031:SF1">
    <property type="entry name" value="CENTROSOMAL PROTEIN OF 162 KDA"/>
    <property type="match status" value="1"/>
</dbReference>
<keyword evidence="7" id="KW-0175">Coiled coil</keyword>
<dbReference type="AlphaFoldDB" id="A0A8C0G2W4"/>
<feature type="compositionally biased region" description="Basic residues" evidence="9">
    <location>
        <begin position="409"/>
        <end position="421"/>
    </location>
</feature>
<evidence type="ECO:0000256" key="6">
    <source>
        <dbReference type="ARBA" id="ARBA00022794"/>
    </source>
</evidence>
<feature type="compositionally biased region" description="Basic and acidic residues" evidence="9">
    <location>
        <begin position="65"/>
        <end position="81"/>
    </location>
</feature>
<keyword evidence="4" id="KW-0963">Cytoplasm</keyword>
<keyword evidence="8" id="KW-0206">Cytoskeleton</keyword>
<dbReference type="GO" id="GO:0005654">
    <property type="term" value="C:nucleoplasm"/>
    <property type="evidence" value="ECO:0007669"/>
    <property type="project" value="TreeGrafter"/>
</dbReference>
<comment type="similarity">
    <text evidence="2">Belongs to the CEP162 family.</text>
</comment>
<sequence>LNWRTCRSLSDDSFENSKTKSTILETLGQPRRKELKKKDPVPWWISEDDSDDGGMLGTNGSFLKSQKDSHPTVEVDEEAHTGKLQLQRSDGVSVSLSRDSLEPDVVASGPNQSILGAGLDTLEEQEEKERFFAKLEKGGSYTIDYSRLNKELDSNDSVLLACSLKVPGLFFCILLVVLLDSQDSTMETQKVIEQQDAAVTEHQTPEVTKDEINGTTGISYGQTNSDIEALQQAYCHIDQSLGDTDEQRINLSAMENAEFPVQDASQNNEDYAKNISTTESDLLTIEELMKPIRADSSHARGFDLEPVRYLAAENMSHLPCKEHKNDAVLEKQSLDFLFEKHSKEEESVFLQATSNEGSHQKGTDKDQIDKEQLNLLRHKIPQDSALLHQDSKINKGLDSVINKQIMHKSTRSTAPFHKKKSPIGPHILVRSSGYGKPTSPLKQLSTTSEKRASKEALKKPSLKAKSPPDKARQKGKLIVLYT</sequence>
<dbReference type="Ensembl" id="ENSCABT00000003209.1">
    <property type="protein sequence ID" value="ENSCABP00000002965.1"/>
    <property type="gene ID" value="ENSCABG00000002278.1"/>
</dbReference>
<evidence type="ECO:0000256" key="8">
    <source>
        <dbReference type="ARBA" id="ARBA00023212"/>
    </source>
</evidence>
<organism evidence="10 11">
    <name type="scientific">Chelonoidis abingdonii</name>
    <name type="common">Abingdon island giant tortoise</name>
    <name type="synonym">Testudo abingdonii</name>
    <dbReference type="NCBI Taxonomy" id="106734"/>
    <lineage>
        <taxon>Eukaryota</taxon>
        <taxon>Metazoa</taxon>
        <taxon>Chordata</taxon>
        <taxon>Craniata</taxon>
        <taxon>Vertebrata</taxon>
        <taxon>Euteleostomi</taxon>
        <taxon>Archelosauria</taxon>
        <taxon>Testudinata</taxon>
        <taxon>Testudines</taxon>
        <taxon>Cryptodira</taxon>
        <taxon>Durocryptodira</taxon>
        <taxon>Testudinoidea</taxon>
        <taxon>Testudinidae</taxon>
        <taxon>Chelonoidis</taxon>
    </lineage>
</organism>
<evidence type="ECO:0000256" key="3">
    <source>
        <dbReference type="ARBA" id="ARBA00021406"/>
    </source>
</evidence>
<evidence type="ECO:0000256" key="2">
    <source>
        <dbReference type="ARBA" id="ARBA00009485"/>
    </source>
</evidence>
<evidence type="ECO:0000313" key="10">
    <source>
        <dbReference type="Ensembl" id="ENSCABP00000002965.1"/>
    </source>
</evidence>
<evidence type="ECO:0000256" key="7">
    <source>
        <dbReference type="ARBA" id="ARBA00023054"/>
    </source>
</evidence>
<proteinExistence type="inferred from homology"/>
<evidence type="ECO:0000256" key="5">
    <source>
        <dbReference type="ARBA" id="ARBA00022701"/>
    </source>
</evidence>
<dbReference type="GeneTree" id="ENSGT00390000009631"/>
<feature type="region of interest" description="Disordered" evidence="9">
    <location>
        <begin position="1"/>
        <end position="82"/>
    </location>
</feature>
<protein>
    <recommendedName>
        <fullName evidence="3">Centrosomal protein of 162 kDa</fullName>
    </recommendedName>
</protein>
<evidence type="ECO:0000256" key="9">
    <source>
        <dbReference type="SAM" id="MobiDB-lite"/>
    </source>
</evidence>
<evidence type="ECO:0000256" key="1">
    <source>
        <dbReference type="ARBA" id="ARBA00004114"/>
    </source>
</evidence>
<reference evidence="10" key="2">
    <citation type="submission" date="2025-09" db="UniProtKB">
        <authorList>
            <consortium name="Ensembl"/>
        </authorList>
    </citation>
    <scope>IDENTIFICATION</scope>
</reference>